<protein>
    <submittedName>
        <fullName evidence="1">Uncharacterized protein</fullName>
    </submittedName>
</protein>
<name>A0A9X1JPY2_9FLAO</name>
<comment type="caution">
    <text evidence="1">The sequence shown here is derived from an EMBL/GenBank/DDBJ whole genome shotgun (WGS) entry which is preliminary data.</text>
</comment>
<gene>
    <name evidence="1" type="ORF">KCG49_04240</name>
</gene>
<accession>A0A9X1JPY2</accession>
<evidence type="ECO:0000313" key="1">
    <source>
        <dbReference type="EMBL" id="MBV7268403.1"/>
    </source>
</evidence>
<evidence type="ECO:0000313" key="2">
    <source>
        <dbReference type="Proteomes" id="UP001138894"/>
    </source>
</evidence>
<dbReference type="RefSeq" id="WP_218544958.1">
    <property type="nucleotide sequence ID" value="NZ_JAGSPD010000003.1"/>
</dbReference>
<proteinExistence type="predicted"/>
<dbReference type="EMBL" id="JAGSPD010000003">
    <property type="protein sequence ID" value="MBV7268403.1"/>
    <property type="molecule type" value="Genomic_DNA"/>
</dbReference>
<dbReference type="AlphaFoldDB" id="A0A9X1JPY2"/>
<reference evidence="1" key="1">
    <citation type="submission" date="2021-04" db="EMBL/GenBank/DDBJ databases">
        <authorList>
            <person name="Pira H."/>
            <person name="Risdian C."/>
            <person name="Wink J."/>
        </authorList>
    </citation>
    <scope>NUCLEOTIDE SEQUENCE</scope>
    <source>
        <strain evidence="1">WHY3</strain>
    </source>
</reference>
<organism evidence="1 2">
    <name type="scientific">Winogradskyella luteola</name>
    <dbReference type="NCBI Taxonomy" id="2828330"/>
    <lineage>
        <taxon>Bacteria</taxon>
        <taxon>Pseudomonadati</taxon>
        <taxon>Bacteroidota</taxon>
        <taxon>Flavobacteriia</taxon>
        <taxon>Flavobacteriales</taxon>
        <taxon>Flavobacteriaceae</taxon>
        <taxon>Winogradskyella</taxon>
    </lineage>
</organism>
<keyword evidence="2" id="KW-1185">Reference proteome</keyword>
<sequence length="116" mass="13965">MTRAIYIKHLLNILSYDTLIDLLTIADRYWLHRQIIINYGNPEAPALVNETPYGHILNISNMIKERNWKRPLLRYNSYRELEESEDHGRTWKPFDVVKYITKTIENDNTKIIQRYS</sequence>
<dbReference type="Proteomes" id="UP001138894">
    <property type="component" value="Unassembled WGS sequence"/>
</dbReference>